<dbReference type="AlphaFoldDB" id="A0A5C5VRG2"/>
<keyword evidence="2" id="KW-1133">Transmembrane helix</keyword>
<dbReference type="InterPro" id="IPR008620">
    <property type="entry name" value="FixH"/>
</dbReference>
<evidence type="ECO:0000313" key="4">
    <source>
        <dbReference type="Proteomes" id="UP000318995"/>
    </source>
</evidence>
<proteinExistence type="predicted"/>
<dbReference type="Proteomes" id="UP000318995">
    <property type="component" value="Unassembled WGS sequence"/>
</dbReference>
<evidence type="ECO:0000256" key="2">
    <source>
        <dbReference type="SAM" id="Phobius"/>
    </source>
</evidence>
<gene>
    <name evidence="3" type="ORF">Pla111_31880</name>
</gene>
<dbReference type="RefSeq" id="WP_146575381.1">
    <property type="nucleotide sequence ID" value="NZ_SJPH01000010.1"/>
</dbReference>
<feature type="transmembrane region" description="Helical" evidence="2">
    <location>
        <begin position="34"/>
        <end position="60"/>
    </location>
</feature>
<comment type="caution">
    <text evidence="3">The sequence shown here is derived from an EMBL/GenBank/DDBJ whole genome shotgun (WGS) entry which is preliminary data.</text>
</comment>
<name>A0A5C5VRG2_9BACT</name>
<keyword evidence="2" id="KW-0472">Membrane</keyword>
<evidence type="ECO:0000256" key="1">
    <source>
        <dbReference type="SAM" id="MobiDB-lite"/>
    </source>
</evidence>
<accession>A0A5C5VRG2</accession>
<organism evidence="3 4">
    <name type="scientific">Botrimarina hoheduenensis</name>
    <dbReference type="NCBI Taxonomy" id="2528000"/>
    <lineage>
        <taxon>Bacteria</taxon>
        <taxon>Pseudomonadati</taxon>
        <taxon>Planctomycetota</taxon>
        <taxon>Planctomycetia</taxon>
        <taxon>Pirellulales</taxon>
        <taxon>Lacipirellulaceae</taxon>
        <taxon>Botrimarina</taxon>
    </lineage>
</organism>
<keyword evidence="4" id="KW-1185">Reference proteome</keyword>
<dbReference type="Pfam" id="PF05751">
    <property type="entry name" value="FixH"/>
    <property type="match status" value="1"/>
</dbReference>
<evidence type="ECO:0000313" key="3">
    <source>
        <dbReference type="EMBL" id="TWT40770.1"/>
    </source>
</evidence>
<reference evidence="3 4" key="1">
    <citation type="submission" date="2019-02" db="EMBL/GenBank/DDBJ databases">
        <title>Deep-cultivation of Planctomycetes and their phenomic and genomic characterization uncovers novel biology.</title>
        <authorList>
            <person name="Wiegand S."/>
            <person name="Jogler M."/>
            <person name="Boedeker C."/>
            <person name="Pinto D."/>
            <person name="Vollmers J."/>
            <person name="Rivas-Marin E."/>
            <person name="Kohn T."/>
            <person name="Peeters S.H."/>
            <person name="Heuer A."/>
            <person name="Rast P."/>
            <person name="Oberbeckmann S."/>
            <person name="Bunk B."/>
            <person name="Jeske O."/>
            <person name="Meyerdierks A."/>
            <person name="Storesund J.E."/>
            <person name="Kallscheuer N."/>
            <person name="Luecker S."/>
            <person name="Lage O.M."/>
            <person name="Pohl T."/>
            <person name="Merkel B.J."/>
            <person name="Hornburger P."/>
            <person name="Mueller R.-W."/>
            <person name="Bruemmer F."/>
            <person name="Labrenz M."/>
            <person name="Spormann A.M."/>
            <person name="Op Den Camp H."/>
            <person name="Overmann J."/>
            <person name="Amann R."/>
            <person name="Jetten M.S.M."/>
            <person name="Mascher T."/>
            <person name="Medema M.H."/>
            <person name="Devos D.P."/>
            <person name="Kaster A.-K."/>
            <person name="Ovreas L."/>
            <person name="Rohde M."/>
            <person name="Galperin M.Y."/>
            <person name="Jogler C."/>
        </authorList>
    </citation>
    <scope>NUCLEOTIDE SEQUENCE [LARGE SCALE GENOMIC DNA]</scope>
    <source>
        <strain evidence="3 4">Pla111</strain>
    </source>
</reference>
<keyword evidence="2" id="KW-0812">Transmembrane</keyword>
<dbReference type="OrthoDB" id="288113at2"/>
<dbReference type="EMBL" id="SJPH01000010">
    <property type="protein sequence ID" value="TWT40770.1"/>
    <property type="molecule type" value="Genomic_DNA"/>
</dbReference>
<feature type="region of interest" description="Disordered" evidence="1">
    <location>
        <begin position="1"/>
        <end position="28"/>
    </location>
</feature>
<protein>
    <submittedName>
        <fullName evidence="3">FixH</fullName>
    </submittedName>
</protein>
<sequence precursor="true">MNTPQLISSGVGRGAESQPTDPPSPGEGWRSARWPLLVVVLLGGHAVIITVALLLSLAWIPAALTAPAGYEEALAWDDLQAARQRSDQLGWSLELSPTDKNLLNGDRVVEIRLVDRGGQPIRNAEIKLQMYHLSRPGTVFVSEVLPDESGLYTTALPMRREGAYQLKAVAQRGAEQLLVDTEIWSPASIGRLP</sequence>